<dbReference type="Proteomes" id="UP000014216">
    <property type="component" value="Unassembled WGS sequence"/>
</dbReference>
<accession>S0FUI5</accession>
<reference evidence="2 3" key="1">
    <citation type="journal article" date="2013" name="Genome Announc.">
        <title>Draft Genome Sequence of Desulfotignum phosphitoxidans DSM 13687 Strain FiPS-3.</title>
        <authorList>
            <person name="Poehlein A."/>
            <person name="Daniel R."/>
            <person name="Simeonova D.D."/>
        </authorList>
    </citation>
    <scope>NUCLEOTIDE SEQUENCE [LARGE SCALE GENOMIC DNA]</scope>
    <source>
        <strain evidence="2 3">DSM 13687</strain>
    </source>
</reference>
<name>S0FUI5_9BACT</name>
<dbReference type="AlphaFoldDB" id="S0FUI5"/>
<evidence type="ECO:0000313" key="2">
    <source>
        <dbReference type="EMBL" id="EMS78365.1"/>
    </source>
</evidence>
<comment type="caution">
    <text evidence="2">The sequence shown here is derived from an EMBL/GenBank/DDBJ whole genome shotgun (WGS) entry which is preliminary data.</text>
</comment>
<evidence type="ECO:0000313" key="3">
    <source>
        <dbReference type="Proteomes" id="UP000014216"/>
    </source>
</evidence>
<protein>
    <submittedName>
        <fullName evidence="2">Uncharacterized protein</fullName>
    </submittedName>
</protein>
<evidence type="ECO:0000256" key="1">
    <source>
        <dbReference type="SAM" id="Phobius"/>
    </source>
</evidence>
<keyword evidence="3" id="KW-1185">Reference proteome</keyword>
<feature type="transmembrane region" description="Helical" evidence="1">
    <location>
        <begin position="28"/>
        <end position="47"/>
    </location>
</feature>
<organism evidence="2 3">
    <name type="scientific">Desulfotignum phosphitoxidans DSM 13687</name>
    <dbReference type="NCBI Taxonomy" id="1286635"/>
    <lineage>
        <taxon>Bacteria</taxon>
        <taxon>Pseudomonadati</taxon>
        <taxon>Thermodesulfobacteriota</taxon>
        <taxon>Desulfobacteria</taxon>
        <taxon>Desulfobacterales</taxon>
        <taxon>Desulfobacteraceae</taxon>
        <taxon>Desulfotignum</taxon>
    </lineage>
</organism>
<proteinExistence type="predicted"/>
<sequence length="56" mass="6241">MGFLFVIGLFALSGVTVAGSNPDLVEHMWFPGILAGLSFFLVIKIGFRLWQRNKND</sequence>
<keyword evidence="1" id="KW-0812">Transmembrane</keyword>
<gene>
    <name evidence="2" type="ORF">Dpo_8c00320</name>
</gene>
<dbReference type="EMBL" id="APJX01000008">
    <property type="protein sequence ID" value="EMS78365.1"/>
    <property type="molecule type" value="Genomic_DNA"/>
</dbReference>
<keyword evidence="1" id="KW-0472">Membrane</keyword>
<keyword evidence="1" id="KW-1133">Transmembrane helix</keyword>